<evidence type="ECO:0000256" key="5">
    <source>
        <dbReference type="SAM" id="Coils"/>
    </source>
</evidence>
<keyword evidence="6" id="KW-0472">Membrane</keyword>
<dbReference type="SUPFAM" id="SSF52172">
    <property type="entry name" value="CheY-like"/>
    <property type="match status" value="1"/>
</dbReference>
<evidence type="ECO:0000256" key="1">
    <source>
        <dbReference type="ARBA" id="ARBA00000085"/>
    </source>
</evidence>
<dbReference type="Pfam" id="PF02518">
    <property type="entry name" value="HATPase_c"/>
    <property type="match status" value="1"/>
</dbReference>
<reference evidence="9 10" key="1">
    <citation type="submission" date="2018-02" db="EMBL/GenBank/DDBJ databases">
        <title>Genomic analysis of the strain RR4-38 isolated from a seawater recirculating aquaculture system.</title>
        <authorList>
            <person name="Kim Y.-S."/>
            <person name="Jang Y.H."/>
            <person name="Kim K.-H."/>
        </authorList>
    </citation>
    <scope>NUCLEOTIDE SEQUENCE [LARGE SCALE GENOMIC DNA]</scope>
    <source>
        <strain evidence="9 10">RR4-38</strain>
    </source>
</reference>
<keyword evidence="6" id="KW-1133">Transmembrane helix</keyword>
<dbReference type="InterPro" id="IPR019734">
    <property type="entry name" value="TPR_rpt"/>
</dbReference>
<evidence type="ECO:0000256" key="2">
    <source>
        <dbReference type="ARBA" id="ARBA00012438"/>
    </source>
</evidence>
<dbReference type="PANTHER" id="PTHR45339:SF5">
    <property type="entry name" value="HISTIDINE KINASE"/>
    <property type="match status" value="1"/>
</dbReference>
<dbReference type="PANTHER" id="PTHR45339">
    <property type="entry name" value="HYBRID SIGNAL TRANSDUCTION HISTIDINE KINASE J"/>
    <property type="match status" value="1"/>
</dbReference>
<dbReference type="AlphaFoldDB" id="A0A2S0HTG1"/>
<dbReference type="Proteomes" id="UP000238442">
    <property type="component" value="Chromosome"/>
</dbReference>
<dbReference type="InterPro" id="IPR005467">
    <property type="entry name" value="His_kinase_dom"/>
</dbReference>
<keyword evidence="5" id="KW-0175">Coiled coil</keyword>
<dbReference type="Gene3D" id="3.40.50.2300">
    <property type="match status" value="1"/>
</dbReference>
<dbReference type="SMART" id="SM00028">
    <property type="entry name" value="TPR"/>
    <property type="match status" value="3"/>
</dbReference>
<dbReference type="Gene3D" id="1.25.40.10">
    <property type="entry name" value="Tetratricopeptide repeat domain"/>
    <property type="match status" value="1"/>
</dbReference>
<sequence>MDERDSLLIEQNKLKAKHVDSMVSHIRKEFYKNNFDITIELGEETLKQANEINNLKAVVSLSSLIGNAFLKIDDTLQARRIFMQAVEKAEKEHDSTKISVTAQIDMGNFYALQENSKMAIPIYKKTLPLAEKLGDTTHLYILNYNIAELYLNDEDPDNAKLYVDATNKYVESLNPDAYHAGALLLTGKMYYLMDLKRLAIKSLLESVALSEKSGFMDGLIEGHEYLANSYASIGEHELAFEQMQLLDSYKAEKYKSDKIEAIEYATAKYKLNEYQQELKEQALRNEINQQTAKRETTIFWVKIASAILLVFSIFLFISYRKRKQLLLHLIEKNKQYLQEKEKSEELAKAKTTLFSNITHELRTPMYGIIGITSLMIKDSSMRKHKENLGSLKFSANHLLSLINNVLQLTSIDNSKNKEFKRTKVNIRNIVNNIVKSSKFINPEHPNEYKIDIDKTIPENLVGDEMKISQVLINLIGNSAKFTSNGVITIQIKRKDDVNGMVCLDFNIKDTGVGISKEKQEHIFNEFAQASSTKEYQGSGLGLPIVKKILDLYGSEISLVSEPGKGTEVKFQLCYETLPEKIKKTPSTKKHGKNVFINREILVVDDNKINLLVTSKFLTLHGAKVATAESGKLAIAMAKEKKYAAILMDINMPEINGFEATEAIREFDTAVPIIALTAVELEKVIGANSFNLMNDFIIKPYENDEFIATLLKHMKPSRQTTRKGKKSEPIS</sequence>
<dbReference type="KEGG" id="aue:C5O00_01710"/>
<keyword evidence="3 4" id="KW-0597">Phosphoprotein</keyword>
<gene>
    <name evidence="9" type="ORF">C5O00_01710</name>
</gene>
<dbReference type="InterPro" id="IPR036890">
    <property type="entry name" value="HATPase_C_sf"/>
</dbReference>
<dbReference type="PROSITE" id="PS50110">
    <property type="entry name" value="RESPONSE_REGULATORY"/>
    <property type="match status" value="1"/>
</dbReference>
<comment type="catalytic activity">
    <reaction evidence="1">
        <text>ATP + protein L-histidine = ADP + protein N-phospho-L-histidine.</text>
        <dbReference type="EC" id="2.7.13.3"/>
    </reaction>
</comment>
<dbReference type="GO" id="GO:0000155">
    <property type="term" value="F:phosphorelay sensor kinase activity"/>
    <property type="evidence" value="ECO:0007669"/>
    <property type="project" value="InterPro"/>
</dbReference>
<organism evidence="9 10">
    <name type="scientific">Pukyongia salina</name>
    <dbReference type="NCBI Taxonomy" id="2094025"/>
    <lineage>
        <taxon>Bacteria</taxon>
        <taxon>Pseudomonadati</taxon>
        <taxon>Bacteroidota</taxon>
        <taxon>Flavobacteriia</taxon>
        <taxon>Flavobacteriales</taxon>
        <taxon>Flavobacteriaceae</taxon>
        <taxon>Pukyongia</taxon>
    </lineage>
</organism>
<dbReference type="PROSITE" id="PS50109">
    <property type="entry name" value="HIS_KIN"/>
    <property type="match status" value="1"/>
</dbReference>
<dbReference type="CDD" id="cd00082">
    <property type="entry name" value="HisKA"/>
    <property type="match status" value="1"/>
</dbReference>
<dbReference type="Gene3D" id="3.30.565.10">
    <property type="entry name" value="Histidine kinase-like ATPase, C-terminal domain"/>
    <property type="match status" value="1"/>
</dbReference>
<dbReference type="SUPFAM" id="SSF47384">
    <property type="entry name" value="Homodimeric domain of signal transducing histidine kinase"/>
    <property type="match status" value="1"/>
</dbReference>
<dbReference type="InterPro" id="IPR001789">
    <property type="entry name" value="Sig_transdc_resp-reg_receiver"/>
</dbReference>
<dbReference type="Pfam" id="PF00512">
    <property type="entry name" value="HisKA"/>
    <property type="match status" value="1"/>
</dbReference>
<proteinExistence type="predicted"/>
<dbReference type="PRINTS" id="PR00344">
    <property type="entry name" value="BCTRLSENSOR"/>
</dbReference>
<evidence type="ECO:0000256" key="3">
    <source>
        <dbReference type="ARBA" id="ARBA00022553"/>
    </source>
</evidence>
<dbReference type="SUPFAM" id="SSF55874">
    <property type="entry name" value="ATPase domain of HSP90 chaperone/DNA topoisomerase II/histidine kinase"/>
    <property type="match status" value="1"/>
</dbReference>
<keyword evidence="6" id="KW-0812">Transmembrane</keyword>
<dbReference type="InterPro" id="IPR003594">
    <property type="entry name" value="HATPase_dom"/>
</dbReference>
<feature type="domain" description="Histidine kinase" evidence="7">
    <location>
        <begin position="356"/>
        <end position="576"/>
    </location>
</feature>
<feature type="domain" description="Response regulatory" evidence="8">
    <location>
        <begin position="599"/>
        <end position="713"/>
    </location>
</feature>
<evidence type="ECO:0000256" key="6">
    <source>
        <dbReference type="SAM" id="Phobius"/>
    </source>
</evidence>
<name>A0A2S0HTG1_9FLAO</name>
<evidence type="ECO:0000256" key="4">
    <source>
        <dbReference type="PROSITE-ProRule" id="PRU00169"/>
    </source>
</evidence>
<protein>
    <recommendedName>
        <fullName evidence="2">histidine kinase</fullName>
        <ecNumber evidence="2">2.7.13.3</ecNumber>
    </recommendedName>
</protein>
<accession>A0A2S0HTG1</accession>
<dbReference type="SMART" id="SM00448">
    <property type="entry name" value="REC"/>
    <property type="match status" value="1"/>
</dbReference>
<feature type="transmembrane region" description="Helical" evidence="6">
    <location>
        <begin position="299"/>
        <end position="319"/>
    </location>
</feature>
<evidence type="ECO:0000259" key="7">
    <source>
        <dbReference type="PROSITE" id="PS50109"/>
    </source>
</evidence>
<dbReference type="EC" id="2.7.13.3" evidence="2"/>
<dbReference type="EMBL" id="CP027062">
    <property type="protein sequence ID" value="AVI49950.1"/>
    <property type="molecule type" value="Genomic_DNA"/>
</dbReference>
<dbReference type="InterPro" id="IPR004358">
    <property type="entry name" value="Sig_transdc_His_kin-like_C"/>
</dbReference>
<feature type="modified residue" description="4-aspartylphosphate" evidence="4">
    <location>
        <position position="648"/>
    </location>
</feature>
<dbReference type="InterPro" id="IPR003661">
    <property type="entry name" value="HisK_dim/P_dom"/>
</dbReference>
<evidence type="ECO:0000313" key="9">
    <source>
        <dbReference type="EMBL" id="AVI49950.1"/>
    </source>
</evidence>
<dbReference type="CDD" id="cd16922">
    <property type="entry name" value="HATPase_EvgS-ArcB-TorS-like"/>
    <property type="match status" value="1"/>
</dbReference>
<dbReference type="SMART" id="SM00387">
    <property type="entry name" value="HATPase_c"/>
    <property type="match status" value="1"/>
</dbReference>
<evidence type="ECO:0000313" key="10">
    <source>
        <dbReference type="Proteomes" id="UP000238442"/>
    </source>
</evidence>
<dbReference type="InterPro" id="IPR011006">
    <property type="entry name" value="CheY-like_superfamily"/>
</dbReference>
<dbReference type="CDD" id="cd17546">
    <property type="entry name" value="REC_hyHK_CKI1_RcsC-like"/>
    <property type="match status" value="1"/>
</dbReference>
<dbReference type="Gene3D" id="1.10.287.130">
    <property type="match status" value="1"/>
</dbReference>
<dbReference type="Pfam" id="PF00072">
    <property type="entry name" value="Response_reg"/>
    <property type="match status" value="1"/>
</dbReference>
<feature type="coiled-coil region" evidence="5">
    <location>
        <begin position="264"/>
        <end position="291"/>
    </location>
</feature>
<dbReference type="InterPro" id="IPR011990">
    <property type="entry name" value="TPR-like_helical_dom_sf"/>
</dbReference>
<dbReference type="InterPro" id="IPR036097">
    <property type="entry name" value="HisK_dim/P_sf"/>
</dbReference>
<keyword evidence="10" id="KW-1185">Reference proteome</keyword>
<dbReference type="SUPFAM" id="SSF48452">
    <property type="entry name" value="TPR-like"/>
    <property type="match status" value="1"/>
</dbReference>
<evidence type="ECO:0000259" key="8">
    <source>
        <dbReference type="PROSITE" id="PS50110"/>
    </source>
</evidence>
<dbReference type="SMART" id="SM00388">
    <property type="entry name" value="HisKA"/>
    <property type="match status" value="1"/>
</dbReference>